<dbReference type="EMBL" id="CAAALY010042530">
    <property type="protein sequence ID" value="VEL19643.1"/>
    <property type="molecule type" value="Genomic_DNA"/>
</dbReference>
<name>A0A3S5CM04_9PLAT</name>
<dbReference type="AlphaFoldDB" id="A0A3S5CM04"/>
<evidence type="ECO:0000313" key="2">
    <source>
        <dbReference type="Proteomes" id="UP000784294"/>
    </source>
</evidence>
<dbReference type="Proteomes" id="UP000784294">
    <property type="component" value="Unassembled WGS sequence"/>
</dbReference>
<organism evidence="1 2">
    <name type="scientific">Protopolystoma xenopodis</name>
    <dbReference type="NCBI Taxonomy" id="117903"/>
    <lineage>
        <taxon>Eukaryota</taxon>
        <taxon>Metazoa</taxon>
        <taxon>Spiralia</taxon>
        <taxon>Lophotrochozoa</taxon>
        <taxon>Platyhelminthes</taxon>
        <taxon>Monogenea</taxon>
        <taxon>Polyopisthocotylea</taxon>
        <taxon>Polystomatidea</taxon>
        <taxon>Polystomatidae</taxon>
        <taxon>Protopolystoma</taxon>
    </lineage>
</organism>
<accession>A0A3S5CM04</accession>
<protein>
    <submittedName>
        <fullName evidence="1">Uncharacterized protein</fullName>
    </submittedName>
</protein>
<proteinExistence type="predicted"/>
<evidence type="ECO:0000313" key="1">
    <source>
        <dbReference type="EMBL" id="VEL19643.1"/>
    </source>
</evidence>
<keyword evidence="2" id="KW-1185">Reference proteome</keyword>
<reference evidence="1" key="1">
    <citation type="submission" date="2018-11" db="EMBL/GenBank/DDBJ databases">
        <authorList>
            <consortium name="Pathogen Informatics"/>
        </authorList>
    </citation>
    <scope>NUCLEOTIDE SEQUENCE</scope>
</reference>
<gene>
    <name evidence="1" type="ORF">PXEA_LOCUS13083</name>
</gene>
<comment type="caution">
    <text evidence="1">The sequence shown here is derived from an EMBL/GenBank/DDBJ whole genome shotgun (WGS) entry which is preliminary data.</text>
</comment>
<sequence>MLKDRGVLARAKWLTLDSRSPDERYPPRPHSDSQSVLTSSLSHRLYLSCANSLSALFILRPESPCHHAAMWLHNPTHARPRHLTGLRASLHGKPGL</sequence>